<dbReference type="AlphaFoldDB" id="K9ZIW2"/>
<evidence type="ECO:0000259" key="11">
    <source>
        <dbReference type="Pfam" id="PF00582"/>
    </source>
</evidence>
<dbReference type="PANTHER" id="PTHR43562:SF4">
    <property type="entry name" value="NA(+)_H(+) ANTIPORTER NHAS5"/>
    <property type="match status" value="1"/>
</dbReference>
<dbReference type="STRING" id="272123.Anacy_3765"/>
<feature type="transmembrane region" description="Helical" evidence="10">
    <location>
        <begin position="378"/>
        <end position="396"/>
    </location>
</feature>
<organism evidence="13 14">
    <name type="scientific">Anabaena cylindrica (strain ATCC 27899 / PCC 7122)</name>
    <dbReference type="NCBI Taxonomy" id="272123"/>
    <lineage>
        <taxon>Bacteria</taxon>
        <taxon>Bacillati</taxon>
        <taxon>Cyanobacteriota</taxon>
        <taxon>Cyanophyceae</taxon>
        <taxon>Nostocales</taxon>
        <taxon>Nostocaceae</taxon>
        <taxon>Anabaena</taxon>
    </lineage>
</organism>
<dbReference type="PATRIC" id="fig|272123.3.peg.4091"/>
<evidence type="ECO:0000259" key="12">
    <source>
        <dbReference type="Pfam" id="PF00999"/>
    </source>
</evidence>
<dbReference type="InterPro" id="IPR014729">
    <property type="entry name" value="Rossmann-like_a/b/a_fold"/>
</dbReference>
<feature type="transmembrane region" description="Helical" evidence="10">
    <location>
        <begin position="348"/>
        <end position="366"/>
    </location>
</feature>
<dbReference type="GO" id="GO:0015297">
    <property type="term" value="F:antiporter activity"/>
    <property type="evidence" value="ECO:0007669"/>
    <property type="project" value="UniProtKB-KW"/>
</dbReference>
<evidence type="ECO:0000256" key="9">
    <source>
        <dbReference type="SAM" id="MobiDB-lite"/>
    </source>
</evidence>
<feature type="transmembrane region" description="Helical" evidence="10">
    <location>
        <begin position="285"/>
        <end position="305"/>
    </location>
</feature>
<dbReference type="InterPro" id="IPR006153">
    <property type="entry name" value="Cation/H_exchanger_TM"/>
</dbReference>
<keyword evidence="3" id="KW-0813">Transport</keyword>
<feature type="transmembrane region" description="Helical" evidence="10">
    <location>
        <begin position="239"/>
        <end position="265"/>
    </location>
</feature>
<feature type="region of interest" description="Disordered" evidence="9">
    <location>
        <begin position="627"/>
        <end position="652"/>
    </location>
</feature>
<dbReference type="PANTHER" id="PTHR43562">
    <property type="entry name" value="NAPA-TYPE SODIUM/HYDROGEN ANTIPORTER"/>
    <property type="match status" value="1"/>
</dbReference>
<evidence type="ECO:0000256" key="2">
    <source>
        <dbReference type="ARBA" id="ARBA00005551"/>
    </source>
</evidence>
<evidence type="ECO:0000256" key="7">
    <source>
        <dbReference type="ARBA" id="ARBA00023065"/>
    </source>
</evidence>
<keyword evidence="8 10" id="KW-0472">Membrane</keyword>
<dbReference type="eggNOG" id="COG0475">
    <property type="taxonomic scope" value="Bacteria"/>
</dbReference>
<evidence type="ECO:0000256" key="5">
    <source>
        <dbReference type="ARBA" id="ARBA00022692"/>
    </source>
</evidence>
<keyword evidence="6 10" id="KW-1133">Transmembrane helix</keyword>
<feature type="transmembrane region" description="Helical" evidence="10">
    <location>
        <begin position="167"/>
        <end position="191"/>
    </location>
</feature>
<name>K9ZIW2_ANACC</name>
<feature type="transmembrane region" description="Helical" evidence="10">
    <location>
        <begin position="108"/>
        <end position="126"/>
    </location>
</feature>
<sequence length="763" mass="83540">MTVLLMPLVSQFLILEASFQVFDQGLIVPFSILLIVILVVPILFERLRLPSLVGLICCGVVLGHSGWSLFKSESPIISLLSDIGLFYLMFIGGFEFNIQFFRQQQSRSLVFGILSFSLPLMLGTLIGEFWGFGGYIPILMGCLLASHCLLAYPIISRLGVVNNKAITMTMGATIFTDIGTLLTLAVCTASFHGGAFVSAQLITVLGLVIIYSNVVLVGFDWASREFFRRSGDDEGNKFLCVLMSVFLAVAIAQLMGLEKIIGFFLAGLAVNEAVGEGPVKEKLTFIGSVIFIPLFFVILGLRIDLSAFLNGYSTIKLLFLMFGGLIVSKFMAALLAKVIYRYNWQETLTIWSLSIPLVGTTLAVALGGYKPGLLPPEVLNSVIVLVVMTAILGPWLTSLVAGGAADLTGLWVENSQPIHMSELQKQSVQSNFTIVVPVHNPQTQKHLIEMAALLARQSQGKILPLAIAHATAQMDAPELEATWQCNEKLLAKATTQSQLLGAKAEPLLRIDDAYAPGICRVSREQKANLIIMGWGNRTGLRARLLGNVIDNVLWSAHCPVAVARLVESPKRIQRILVPIENLINPTLTALKFVQTLADANQSQVTVLNVCVNLPVWDSLYSLSHNYSGQSKPEQSISKEKQTDPSDRHTRSSQIAARRLREAHCQRRSYLTQLVSQLAVPNPPEIQIITHENVTQAILQAARLYDLVVLPYIRNRTSPGGLAMDDVTNQLAKQLTCSIIILGEPQHNHKLFLSNTSTTQTASV</sequence>
<feature type="transmembrane region" description="Helical" evidence="10">
    <location>
        <begin position="76"/>
        <end position="96"/>
    </location>
</feature>
<dbReference type="Proteomes" id="UP000010474">
    <property type="component" value="Chromosome"/>
</dbReference>
<dbReference type="Pfam" id="PF00999">
    <property type="entry name" value="Na_H_Exchanger"/>
    <property type="match status" value="1"/>
</dbReference>
<dbReference type="GO" id="GO:1902600">
    <property type="term" value="P:proton transmembrane transport"/>
    <property type="evidence" value="ECO:0007669"/>
    <property type="project" value="InterPro"/>
</dbReference>
<dbReference type="SUPFAM" id="SSF52402">
    <property type="entry name" value="Adenine nucleotide alpha hydrolases-like"/>
    <property type="match status" value="2"/>
</dbReference>
<dbReference type="OrthoDB" id="9793589at2"/>
<feature type="domain" description="UspA" evidence="11">
    <location>
        <begin position="433"/>
        <end position="564"/>
    </location>
</feature>
<dbReference type="InterPro" id="IPR038770">
    <property type="entry name" value="Na+/solute_symporter_sf"/>
</dbReference>
<dbReference type="GO" id="GO:0016020">
    <property type="term" value="C:membrane"/>
    <property type="evidence" value="ECO:0007669"/>
    <property type="project" value="UniProtKB-SubCell"/>
</dbReference>
<evidence type="ECO:0000256" key="1">
    <source>
        <dbReference type="ARBA" id="ARBA00004141"/>
    </source>
</evidence>
<keyword evidence="4" id="KW-0050">Antiport</keyword>
<gene>
    <name evidence="13" type="ordered locus">Anacy_3765</name>
</gene>
<feature type="transmembrane region" description="Helical" evidence="10">
    <location>
        <begin position="27"/>
        <end position="44"/>
    </location>
</feature>
<evidence type="ECO:0000256" key="8">
    <source>
        <dbReference type="ARBA" id="ARBA00023136"/>
    </source>
</evidence>
<dbReference type="KEGG" id="acy:Anacy_3765"/>
<evidence type="ECO:0000256" key="3">
    <source>
        <dbReference type="ARBA" id="ARBA00022448"/>
    </source>
</evidence>
<keyword evidence="14" id="KW-1185">Reference proteome</keyword>
<evidence type="ECO:0000256" key="6">
    <source>
        <dbReference type="ARBA" id="ARBA00022989"/>
    </source>
</evidence>
<comment type="subcellular location">
    <subcellularLocation>
        <location evidence="1">Membrane</location>
        <topology evidence="1">Multi-pass membrane protein</topology>
    </subcellularLocation>
</comment>
<dbReference type="RefSeq" id="WP_015215767.1">
    <property type="nucleotide sequence ID" value="NC_019771.1"/>
</dbReference>
<evidence type="ECO:0000256" key="4">
    <source>
        <dbReference type="ARBA" id="ARBA00022449"/>
    </source>
</evidence>
<feature type="domain" description="UspA" evidence="11">
    <location>
        <begin position="573"/>
        <end position="740"/>
    </location>
</feature>
<dbReference type="eggNOG" id="COG0589">
    <property type="taxonomic scope" value="Bacteria"/>
</dbReference>
<evidence type="ECO:0000313" key="13">
    <source>
        <dbReference type="EMBL" id="AFZ59146.1"/>
    </source>
</evidence>
<evidence type="ECO:0000313" key="14">
    <source>
        <dbReference type="Proteomes" id="UP000010474"/>
    </source>
</evidence>
<dbReference type="Gene3D" id="1.20.1530.20">
    <property type="match status" value="1"/>
</dbReference>
<reference evidence="14" key="1">
    <citation type="journal article" date="2013" name="Proc. Natl. Acad. Sci. U.S.A.">
        <title>Improving the coverage of the cyanobacterial phylum using diversity-driven genome sequencing.</title>
        <authorList>
            <person name="Shih P.M."/>
            <person name="Wu D."/>
            <person name="Latifi A."/>
            <person name="Axen S.D."/>
            <person name="Fewer D.P."/>
            <person name="Talla E."/>
            <person name="Calteau A."/>
            <person name="Cai F."/>
            <person name="Tandeau de Marsac N."/>
            <person name="Rippka R."/>
            <person name="Herdman M."/>
            <person name="Sivonen K."/>
            <person name="Coursin T."/>
            <person name="Laurent T."/>
            <person name="Goodwin L."/>
            <person name="Nolan M."/>
            <person name="Davenport K.W."/>
            <person name="Han C.S."/>
            <person name="Rubin E.M."/>
            <person name="Eisen J.A."/>
            <person name="Woyke T."/>
            <person name="Gugger M."/>
            <person name="Kerfeld C.A."/>
        </authorList>
    </citation>
    <scope>NUCLEOTIDE SEQUENCE [LARGE SCALE GENOMIC DNA]</scope>
    <source>
        <strain evidence="14">ATCC 27899 / PCC 7122</strain>
    </source>
</reference>
<evidence type="ECO:0000256" key="10">
    <source>
        <dbReference type="SAM" id="Phobius"/>
    </source>
</evidence>
<dbReference type="InterPro" id="IPR006016">
    <property type="entry name" value="UspA"/>
</dbReference>
<feature type="compositionally biased region" description="Basic and acidic residues" evidence="9">
    <location>
        <begin position="636"/>
        <end position="649"/>
    </location>
</feature>
<feature type="transmembrane region" description="Helical" evidence="10">
    <location>
        <begin position="197"/>
        <end position="219"/>
    </location>
</feature>
<comment type="similarity">
    <text evidence="2">Belongs to the monovalent cation:proton antiporter 2 (CPA2) transporter (TC 2.A.37) family.</text>
</comment>
<dbReference type="Gene3D" id="3.40.50.620">
    <property type="entry name" value="HUPs"/>
    <property type="match status" value="2"/>
</dbReference>
<dbReference type="EMBL" id="CP003659">
    <property type="protein sequence ID" value="AFZ59146.1"/>
    <property type="molecule type" value="Genomic_DNA"/>
</dbReference>
<dbReference type="HOGENOM" id="CLU_017738_0_0_3"/>
<feature type="transmembrane region" description="Helical" evidence="10">
    <location>
        <begin position="132"/>
        <end position="155"/>
    </location>
</feature>
<proteinExistence type="inferred from homology"/>
<accession>K9ZIW2</accession>
<protein>
    <submittedName>
        <fullName evidence="13">Transporter, CPA2 family</fullName>
    </submittedName>
</protein>
<keyword evidence="5 10" id="KW-0812">Transmembrane</keyword>
<feature type="domain" description="Cation/H+ exchanger transmembrane" evidence="12">
    <location>
        <begin position="35"/>
        <end position="396"/>
    </location>
</feature>
<keyword evidence="7" id="KW-0406">Ion transport</keyword>
<feature type="transmembrane region" description="Helical" evidence="10">
    <location>
        <begin position="51"/>
        <end position="70"/>
    </location>
</feature>
<dbReference type="Pfam" id="PF00582">
    <property type="entry name" value="Usp"/>
    <property type="match status" value="2"/>
</dbReference>